<gene>
    <name evidence="1" type="ORF">LCGC14_1292830</name>
</gene>
<evidence type="ECO:0000313" key="1">
    <source>
        <dbReference type="EMBL" id="KKM85070.1"/>
    </source>
</evidence>
<sequence>MNVVQGRLLRADGSRNEYVFALCKDRCRTTIHENLELRTVRIEHDGGPSIAFDQQDMLNEWPVIQQQARAWIERVHRDLLVD</sequence>
<dbReference type="AlphaFoldDB" id="A0A0F9N8E8"/>
<comment type="caution">
    <text evidence="1">The sequence shown here is derived from an EMBL/GenBank/DDBJ whole genome shotgun (WGS) entry which is preliminary data.</text>
</comment>
<accession>A0A0F9N8E8</accession>
<name>A0A0F9N8E8_9ZZZZ</name>
<reference evidence="1" key="1">
    <citation type="journal article" date="2015" name="Nature">
        <title>Complex archaea that bridge the gap between prokaryotes and eukaryotes.</title>
        <authorList>
            <person name="Spang A."/>
            <person name="Saw J.H."/>
            <person name="Jorgensen S.L."/>
            <person name="Zaremba-Niedzwiedzka K."/>
            <person name="Martijn J."/>
            <person name="Lind A.E."/>
            <person name="van Eijk R."/>
            <person name="Schleper C."/>
            <person name="Guy L."/>
            <person name="Ettema T.J."/>
        </authorList>
    </citation>
    <scope>NUCLEOTIDE SEQUENCE</scope>
</reference>
<protein>
    <submittedName>
        <fullName evidence="1">Uncharacterized protein</fullName>
    </submittedName>
</protein>
<dbReference type="EMBL" id="LAZR01007468">
    <property type="protein sequence ID" value="KKM85070.1"/>
    <property type="molecule type" value="Genomic_DNA"/>
</dbReference>
<organism evidence="1">
    <name type="scientific">marine sediment metagenome</name>
    <dbReference type="NCBI Taxonomy" id="412755"/>
    <lineage>
        <taxon>unclassified sequences</taxon>
        <taxon>metagenomes</taxon>
        <taxon>ecological metagenomes</taxon>
    </lineage>
</organism>
<proteinExistence type="predicted"/>